<dbReference type="PROSITE" id="PS51257">
    <property type="entry name" value="PROKAR_LIPOPROTEIN"/>
    <property type="match status" value="1"/>
</dbReference>
<dbReference type="Proteomes" id="UP000724149">
    <property type="component" value="Unassembled WGS sequence"/>
</dbReference>
<dbReference type="EMBL" id="JACSNR010000004">
    <property type="protein sequence ID" value="MBM6923082.1"/>
    <property type="molecule type" value="Genomic_DNA"/>
</dbReference>
<keyword evidence="4" id="KW-1185">Reference proteome</keyword>
<sequence length="304" mass="33719">MKKLLACILSACLLSVALTGCGGEDTKTIRIYDGTFTESSLIHKMVELLVEEHTDAEVEILDQMAAVSNFKDLSSDNPSCELMNCYDGVLLTSYLKIDPNEVPEGISLYDYANQIAEEQYQVHLLDQIGTDNTYAIAVTQEVVDKYNPQTISDLAEIAPELRFGAEHAFFTLEGSMKYGPFCDFYGLNFKEHIAIDNSLKYSAVENGNFDVMVVYATDGLNRKAGLKVLEDDLGFFPEYNGALLVRDAIFEEFADVAPNLEEVLNMLGGQFTNEDMTDLTYAVDVEGRDLTEVAREALEARGLL</sequence>
<dbReference type="RefSeq" id="WP_204720341.1">
    <property type="nucleotide sequence ID" value="NZ_JACSNR010000004.1"/>
</dbReference>
<dbReference type="Gene3D" id="3.40.190.120">
    <property type="entry name" value="Osmoprotection protein (prox), domain 2"/>
    <property type="match status" value="1"/>
</dbReference>
<evidence type="ECO:0000256" key="1">
    <source>
        <dbReference type="SAM" id="SignalP"/>
    </source>
</evidence>
<feature type="domain" description="ABC-type glycine betaine transport system substrate-binding" evidence="2">
    <location>
        <begin position="27"/>
        <end position="299"/>
    </location>
</feature>
<protein>
    <submittedName>
        <fullName evidence="3">Glycine/betaine ABC transporter substrate-binding protein</fullName>
    </submittedName>
</protein>
<gene>
    <name evidence="3" type="ORF">H9X81_05160</name>
</gene>
<feature type="chain" id="PRO_5046306291" evidence="1">
    <location>
        <begin position="23"/>
        <end position="304"/>
    </location>
</feature>
<evidence type="ECO:0000313" key="4">
    <source>
        <dbReference type="Proteomes" id="UP000724149"/>
    </source>
</evidence>
<evidence type="ECO:0000313" key="3">
    <source>
        <dbReference type="EMBL" id="MBM6923082.1"/>
    </source>
</evidence>
<dbReference type="CDD" id="cd13528">
    <property type="entry name" value="PBP2_osmoprotectants"/>
    <property type="match status" value="1"/>
</dbReference>
<accession>A0ABS2GKT0</accession>
<dbReference type="SUPFAM" id="SSF53850">
    <property type="entry name" value="Periplasmic binding protein-like II"/>
    <property type="match status" value="1"/>
</dbReference>
<name>A0ABS2GKT0_9FIRM</name>
<organism evidence="3 4">
    <name type="scientific">Hydrogenoanaerobacterium saccharovorans</name>
    <dbReference type="NCBI Taxonomy" id="474960"/>
    <lineage>
        <taxon>Bacteria</taxon>
        <taxon>Bacillati</taxon>
        <taxon>Bacillota</taxon>
        <taxon>Clostridia</taxon>
        <taxon>Eubacteriales</taxon>
        <taxon>Oscillospiraceae</taxon>
        <taxon>Hydrogenoanaerobacterium</taxon>
    </lineage>
</organism>
<comment type="caution">
    <text evidence="3">The sequence shown here is derived from an EMBL/GenBank/DDBJ whole genome shotgun (WGS) entry which is preliminary data.</text>
</comment>
<proteinExistence type="predicted"/>
<feature type="signal peptide" evidence="1">
    <location>
        <begin position="1"/>
        <end position="22"/>
    </location>
</feature>
<dbReference type="InterPro" id="IPR007210">
    <property type="entry name" value="ABC_Gly_betaine_transp_sub-bd"/>
</dbReference>
<reference evidence="3 4" key="1">
    <citation type="journal article" date="2021" name="Sci. Rep.">
        <title>The distribution of antibiotic resistance genes in chicken gut microbiota commensals.</title>
        <authorList>
            <person name="Juricova H."/>
            <person name="Matiasovicova J."/>
            <person name="Kubasova T."/>
            <person name="Cejkova D."/>
            <person name="Rychlik I."/>
        </authorList>
    </citation>
    <scope>NUCLEOTIDE SEQUENCE [LARGE SCALE GENOMIC DNA]</scope>
    <source>
        <strain evidence="3 4">An564</strain>
    </source>
</reference>
<evidence type="ECO:0000259" key="2">
    <source>
        <dbReference type="Pfam" id="PF04069"/>
    </source>
</evidence>
<keyword evidence="1" id="KW-0732">Signal</keyword>
<dbReference type="Pfam" id="PF04069">
    <property type="entry name" value="OpuAC"/>
    <property type="match status" value="1"/>
</dbReference>
<dbReference type="Gene3D" id="3.40.190.10">
    <property type="entry name" value="Periplasmic binding protein-like II"/>
    <property type="match status" value="1"/>
</dbReference>